<protein>
    <submittedName>
        <fullName evidence="8">Putative transporter ycbK</fullName>
    </submittedName>
</protein>
<dbReference type="PANTHER" id="PTHR42920">
    <property type="entry name" value="OS03G0707200 PROTEIN-RELATED"/>
    <property type="match status" value="1"/>
</dbReference>
<evidence type="ECO:0000256" key="2">
    <source>
        <dbReference type="ARBA" id="ARBA00022475"/>
    </source>
</evidence>
<feature type="transmembrane region" description="Helical" evidence="6">
    <location>
        <begin position="221"/>
        <end position="240"/>
    </location>
</feature>
<dbReference type="Proteomes" id="UP000249447">
    <property type="component" value="Chromosome"/>
</dbReference>
<feature type="transmembrane region" description="Helical" evidence="6">
    <location>
        <begin position="46"/>
        <end position="67"/>
    </location>
</feature>
<evidence type="ECO:0000256" key="1">
    <source>
        <dbReference type="ARBA" id="ARBA00004651"/>
    </source>
</evidence>
<evidence type="ECO:0000256" key="4">
    <source>
        <dbReference type="ARBA" id="ARBA00022989"/>
    </source>
</evidence>
<feature type="domain" description="EamA" evidence="7">
    <location>
        <begin position="193"/>
        <end position="327"/>
    </location>
</feature>
<dbReference type="SUPFAM" id="SSF103481">
    <property type="entry name" value="Multidrug resistance efflux transporter EmrE"/>
    <property type="match status" value="2"/>
</dbReference>
<dbReference type="PANTHER" id="PTHR42920:SF5">
    <property type="entry name" value="EAMA DOMAIN-CONTAINING PROTEIN"/>
    <property type="match status" value="1"/>
</dbReference>
<dbReference type="GO" id="GO:0005886">
    <property type="term" value="C:plasma membrane"/>
    <property type="evidence" value="ECO:0007669"/>
    <property type="project" value="UniProtKB-SubCell"/>
</dbReference>
<sequence length="332" mass="34568">MSGADPEHEVDAELAQPLDVAPVAAGAGEAVAATHAEIPQSHLRGVLLAALGAIAFSGKAIIVKLAYRHDVDAVTLLALRMIVALPLFLLMAAWAWRRSSSLSGGDRVRIVVLGGLGYYLASYLDFAGLAHITATLERLILYLNPTLVLLIGVLFLGRRASRAQVLALLVSYAGVVLAIGHDLEVGGSNIVLGSALVFGSALSYALYLIGSGEIVERVGAVRLTAYASTVACVFCIVQYLLLRPLDGLLTLAPEVYGLSLLNGTVCTVLPVLAVMMAVARIGSARAAQIGMIGPVSTIVLSVLLLGESMGPWQIAGTVLVLAGVFLVGRRRA</sequence>
<keyword evidence="5 6" id="KW-0472">Membrane</keyword>
<evidence type="ECO:0000313" key="8">
    <source>
        <dbReference type="EMBL" id="AWV07850.1"/>
    </source>
</evidence>
<feature type="transmembrane region" description="Helical" evidence="6">
    <location>
        <begin position="73"/>
        <end position="96"/>
    </location>
</feature>
<dbReference type="InterPro" id="IPR051258">
    <property type="entry name" value="Diverse_Substrate_Transporter"/>
</dbReference>
<feature type="transmembrane region" description="Helical" evidence="6">
    <location>
        <begin position="286"/>
        <end position="305"/>
    </location>
</feature>
<feature type="transmembrane region" description="Helical" evidence="6">
    <location>
        <begin position="311"/>
        <end position="328"/>
    </location>
</feature>
<feature type="domain" description="EamA" evidence="7">
    <location>
        <begin position="44"/>
        <end position="178"/>
    </location>
</feature>
<proteinExistence type="predicted"/>
<accession>A0A2U9TIB7</accession>
<name>A0A2U9TIB7_9GAMM</name>
<dbReference type="InterPro" id="IPR000620">
    <property type="entry name" value="EamA_dom"/>
</dbReference>
<gene>
    <name evidence="8" type="ORF">C9I47_2167</name>
</gene>
<keyword evidence="4 6" id="KW-1133">Transmembrane helix</keyword>
<feature type="transmembrane region" description="Helical" evidence="6">
    <location>
        <begin position="260"/>
        <end position="279"/>
    </location>
</feature>
<feature type="transmembrane region" description="Helical" evidence="6">
    <location>
        <begin position="163"/>
        <end position="181"/>
    </location>
</feature>
<feature type="transmembrane region" description="Helical" evidence="6">
    <location>
        <begin position="139"/>
        <end position="156"/>
    </location>
</feature>
<reference evidence="8 9" key="1">
    <citation type="submission" date="2018-05" db="EMBL/GenBank/DDBJ databases">
        <title>The complete genome of Lysobacter maris HZ9B, a marine bacterium antagonistic against terrestrial plant pathogens.</title>
        <authorList>
            <person name="Zhang X.-Q."/>
        </authorList>
    </citation>
    <scope>NUCLEOTIDE SEQUENCE [LARGE SCALE GENOMIC DNA]</scope>
    <source>
        <strain evidence="8 9">HZ9B</strain>
    </source>
</reference>
<comment type="subcellular location">
    <subcellularLocation>
        <location evidence="1">Cell membrane</location>
        <topology evidence="1">Multi-pass membrane protein</topology>
    </subcellularLocation>
</comment>
<keyword evidence="9" id="KW-1185">Reference proteome</keyword>
<evidence type="ECO:0000256" key="5">
    <source>
        <dbReference type="ARBA" id="ARBA00023136"/>
    </source>
</evidence>
<organism evidence="8 9">
    <name type="scientific">Marilutibacter maris</name>
    <dbReference type="NCBI Taxonomy" id="1605891"/>
    <lineage>
        <taxon>Bacteria</taxon>
        <taxon>Pseudomonadati</taxon>
        <taxon>Pseudomonadota</taxon>
        <taxon>Gammaproteobacteria</taxon>
        <taxon>Lysobacterales</taxon>
        <taxon>Lysobacteraceae</taxon>
        <taxon>Marilutibacter</taxon>
    </lineage>
</organism>
<dbReference type="Pfam" id="PF00892">
    <property type="entry name" value="EamA"/>
    <property type="match status" value="2"/>
</dbReference>
<feature type="transmembrane region" description="Helical" evidence="6">
    <location>
        <begin position="187"/>
        <end position="209"/>
    </location>
</feature>
<dbReference type="EMBL" id="CP029843">
    <property type="protein sequence ID" value="AWV07850.1"/>
    <property type="molecule type" value="Genomic_DNA"/>
</dbReference>
<dbReference type="AlphaFoldDB" id="A0A2U9TIB7"/>
<dbReference type="InterPro" id="IPR037185">
    <property type="entry name" value="EmrE-like"/>
</dbReference>
<keyword evidence="2" id="KW-1003">Cell membrane</keyword>
<dbReference type="KEGG" id="lmb:C9I47_2167"/>
<feature type="transmembrane region" description="Helical" evidence="6">
    <location>
        <begin position="108"/>
        <end position="133"/>
    </location>
</feature>
<evidence type="ECO:0000313" key="9">
    <source>
        <dbReference type="Proteomes" id="UP000249447"/>
    </source>
</evidence>
<keyword evidence="3 6" id="KW-0812">Transmembrane</keyword>
<evidence type="ECO:0000259" key="7">
    <source>
        <dbReference type="Pfam" id="PF00892"/>
    </source>
</evidence>
<evidence type="ECO:0000256" key="3">
    <source>
        <dbReference type="ARBA" id="ARBA00022692"/>
    </source>
</evidence>
<evidence type="ECO:0000256" key="6">
    <source>
        <dbReference type="SAM" id="Phobius"/>
    </source>
</evidence>